<evidence type="ECO:0000256" key="1">
    <source>
        <dbReference type="ARBA" id="ARBA00022679"/>
    </source>
</evidence>
<comment type="caution">
    <text evidence="3">The sequence shown here is derived from an EMBL/GenBank/DDBJ whole genome shotgun (WGS) entry which is preliminary data.</text>
</comment>
<dbReference type="InterPro" id="IPR003673">
    <property type="entry name" value="CoA-Trfase_fam_III"/>
</dbReference>
<dbReference type="GO" id="GO:0008410">
    <property type="term" value="F:CoA-transferase activity"/>
    <property type="evidence" value="ECO:0007669"/>
    <property type="project" value="TreeGrafter"/>
</dbReference>
<dbReference type="EMBL" id="JAPZVI010000007">
    <property type="protein sequence ID" value="MCZ8402167.1"/>
    <property type="molecule type" value="Genomic_DNA"/>
</dbReference>
<dbReference type="InterPro" id="IPR044855">
    <property type="entry name" value="CoA-Trfase_III_dom3_sf"/>
</dbReference>
<gene>
    <name evidence="3" type="ORF">O9570_11975</name>
</gene>
<dbReference type="InterPro" id="IPR050483">
    <property type="entry name" value="CoA-transferase_III_domain"/>
</dbReference>
<dbReference type="PANTHER" id="PTHR48207:SF4">
    <property type="entry name" value="BLL6097 PROTEIN"/>
    <property type="match status" value="1"/>
</dbReference>
<dbReference type="SUPFAM" id="SSF89796">
    <property type="entry name" value="CoA-transferase family III (CaiB/BaiF)"/>
    <property type="match status" value="1"/>
</dbReference>
<proteinExistence type="predicted"/>
<keyword evidence="1 3" id="KW-0808">Transferase</keyword>
<dbReference type="Proteomes" id="UP001141992">
    <property type="component" value="Unassembled WGS sequence"/>
</dbReference>
<organism evidence="3 4">
    <name type="scientific">Alcaligenes xylosoxydans xylosoxydans</name>
    <name type="common">Achromobacter xylosoxidans</name>
    <dbReference type="NCBI Taxonomy" id="85698"/>
    <lineage>
        <taxon>Bacteria</taxon>
        <taxon>Pseudomonadati</taxon>
        <taxon>Pseudomonadota</taxon>
        <taxon>Betaproteobacteria</taxon>
        <taxon>Burkholderiales</taxon>
        <taxon>Alcaligenaceae</taxon>
        <taxon>Achromobacter</taxon>
    </lineage>
</organism>
<evidence type="ECO:0000256" key="2">
    <source>
        <dbReference type="SAM" id="MobiDB-lite"/>
    </source>
</evidence>
<dbReference type="AlphaFoldDB" id="A0A9W5EIN1"/>
<feature type="compositionally biased region" description="Basic and acidic residues" evidence="2">
    <location>
        <begin position="364"/>
        <end position="402"/>
    </location>
</feature>
<accession>A0A9W5EIN1</accession>
<evidence type="ECO:0000313" key="4">
    <source>
        <dbReference type="Proteomes" id="UP001141992"/>
    </source>
</evidence>
<reference evidence="3" key="1">
    <citation type="submission" date="2022-12" db="EMBL/GenBank/DDBJ databases">
        <authorList>
            <person name="Voronina O.L."/>
            <person name="Kunda M.S."/>
            <person name="Ryzhova N."/>
            <person name="Aksenova E.I."/>
        </authorList>
    </citation>
    <scope>NUCLEOTIDE SEQUENCE</scope>
    <source>
        <strain evidence="3">SCCH136:Ach223948</strain>
    </source>
</reference>
<dbReference type="Gene3D" id="3.30.1540.10">
    <property type="entry name" value="formyl-coa transferase, domain 3"/>
    <property type="match status" value="1"/>
</dbReference>
<name>A0A9W5EIN1_ALCXX</name>
<dbReference type="RefSeq" id="WP_054436655.1">
    <property type="nucleotide sequence ID" value="NZ_CYTI01000001.1"/>
</dbReference>
<feature type="region of interest" description="Disordered" evidence="2">
    <location>
        <begin position="362"/>
        <end position="412"/>
    </location>
</feature>
<dbReference type="Pfam" id="PF02515">
    <property type="entry name" value="CoA_transf_3"/>
    <property type="match status" value="1"/>
</dbReference>
<dbReference type="PANTHER" id="PTHR48207">
    <property type="entry name" value="SUCCINATE--HYDROXYMETHYLGLUTARATE COA-TRANSFERASE"/>
    <property type="match status" value="1"/>
</dbReference>
<dbReference type="InterPro" id="IPR023606">
    <property type="entry name" value="CoA-Trfase_III_dom_1_sf"/>
</dbReference>
<protein>
    <submittedName>
        <fullName evidence="3">CoA transferase</fullName>
    </submittedName>
</protein>
<sequence>MQQASPADLPLAGIKVLDLSAYIAGPYGCALLGDMGADVIKVEPPEGDNLRKYPSTLASESRAFLGINRNKRGLCLNLKEAAGHEILLRLVREADVLVHNFRPGVPERLRIDFATLSAVNPRLVYCAMTGYGAVGPMARHAGYDQVLQSMTGMCAAQAKADGPPEVLYGSVVDYYGAALISNSVAAALYRRERTGRGQAIEVSLLGSALAMQSARLVWADGEPRHIERDMRSGGITGIHPTRDGYLYLSANTPHFWRALCGHLDLPELAEHPDYDSVKKRAAQAAVLVPLVRQALARASAREWAERFGQSVPCAEVRPVEDMFDHPQVEAMGLMRPYHNPQAGDYLGLAQWAHFGGAAQMRVGESGEGRGKSEAGRGEPETGRGESEAGRGEFEAERDESRAGRGAPGLGEHSEKILSTLGYTASEIHLLRQSSVVQ</sequence>
<dbReference type="Gene3D" id="3.40.50.10540">
    <property type="entry name" value="Crotonobetainyl-coa:carnitine coa-transferase, domain 1"/>
    <property type="match status" value="1"/>
</dbReference>
<evidence type="ECO:0000313" key="3">
    <source>
        <dbReference type="EMBL" id="MCZ8402167.1"/>
    </source>
</evidence>